<dbReference type="OrthoDB" id="7565172at2"/>
<name>A0A378YVB2_9BURK</name>
<proteinExistence type="inferred from homology"/>
<dbReference type="EMBL" id="UGSG01000001">
    <property type="protein sequence ID" value="SUA80480.1"/>
    <property type="molecule type" value="Genomic_DNA"/>
</dbReference>
<reference evidence="5 6" key="1">
    <citation type="submission" date="2018-06" db="EMBL/GenBank/DDBJ databases">
        <authorList>
            <consortium name="Pathogen Informatics"/>
            <person name="Doyle S."/>
        </authorList>
    </citation>
    <scope>NUCLEOTIDE SEQUENCE [LARGE SCALE GENOMIC DNA]</scope>
    <source>
        <strain evidence="5 6">NCTC13160</strain>
    </source>
</reference>
<evidence type="ECO:0000313" key="6">
    <source>
        <dbReference type="Proteomes" id="UP000254573"/>
    </source>
</evidence>
<dbReference type="RefSeq" id="WP_038619984.1">
    <property type="nucleotide sequence ID" value="NZ_CP009553.3"/>
</dbReference>
<dbReference type="PANTHER" id="PTHR37829:SF3">
    <property type="entry name" value="PROTEIN JAYE-RELATED"/>
    <property type="match status" value="1"/>
</dbReference>
<dbReference type="InterPro" id="IPR006949">
    <property type="entry name" value="Barrel_Baseplate_J-like"/>
</dbReference>
<dbReference type="Pfam" id="PF26078">
    <property type="entry name" value="Baseplate_J_M"/>
    <property type="match status" value="1"/>
</dbReference>
<evidence type="ECO:0000313" key="5">
    <source>
        <dbReference type="EMBL" id="SUA80480.1"/>
    </source>
</evidence>
<dbReference type="Proteomes" id="UP000254573">
    <property type="component" value="Unassembled WGS sequence"/>
</dbReference>
<evidence type="ECO:0000256" key="1">
    <source>
        <dbReference type="ARBA" id="ARBA00038087"/>
    </source>
</evidence>
<evidence type="ECO:0000259" key="3">
    <source>
        <dbReference type="Pfam" id="PF26078"/>
    </source>
</evidence>
<dbReference type="Pfam" id="PF26079">
    <property type="entry name" value="Baseplate_J_C"/>
    <property type="match status" value="1"/>
</dbReference>
<comment type="similarity">
    <text evidence="1">Belongs to the Mu gp47/PBSX XkdT family.</text>
</comment>
<dbReference type="InterPro" id="IPR052399">
    <property type="entry name" value="Phage_Baseplate_Assmbl_Protein"/>
</dbReference>
<dbReference type="InterPro" id="IPR058531">
    <property type="entry name" value="Baseplate_J_M"/>
</dbReference>
<dbReference type="AlphaFoldDB" id="A0A378YVB2"/>
<accession>A0A378YVB2</accession>
<evidence type="ECO:0000259" key="2">
    <source>
        <dbReference type="Pfam" id="PF04865"/>
    </source>
</evidence>
<protein>
    <submittedName>
        <fullName evidence="5">Uncharacterized homolog of phage Mu protein gp47</fullName>
    </submittedName>
</protein>
<dbReference type="PANTHER" id="PTHR37829">
    <property type="entry name" value="PHAGE-LIKE ELEMENT PBSX PROTEIN XKDT"/>
    <property type="match status" value="1"/>
</dbReference>
<gene>
    <name evidence="5" type="ORF">NCTC13160_03765</name>
</gene>
<dbReference type="KEGG" id="ppnm:LV28_19065"/>
<organism evidence="5 6">
    <name type="scientific">Pandoraea pnomenusa</name>
    <dbReference type="NCBI Taxonomy" id="93220"/>
    <lineage>
        <taxon>Bacteria</taxon>
        <taxon>Pseudomonadati</taxon>
        <taxon>Pseudomonadota</taxon>
        <taxon>Betaproteobacteria</taxon>
        <taxon>Burkholderiales</taxon>
        <taxon>Burkholderiaceae</taxon>
        <taxon>Pandoraea</taxon>
    </lineage>
</organism>
<feature type="domain" description="Baseplate J-like C-terminal" evidence="4">
    <location>
        <begin position="273"/>
        <end position="349"/>
    </location>
</feature>
<dbReference type="InterPro" id="IPR058530">
    <property type="entry name" value="Baseplate_J-like_C"/>
</dbReference>
<feature type="domain" description="Baseplate protein J-like barrel" evidence="2">
    <location>
        <begin position="92"/>
        <end position="160"/>
    </location>
</feature>
<sequence length="350" mass="37217">MPFDIPALPKLIKRVRGDLTPASNSGALRRSDGEVISRTQSGAVAGLYGHQAYIADQILPDTCSEETLLRLAAMRLPNNGRRPAVAAMGPLVCSGRDTARIESGELWQTRDGRRYTVKLAGAISGSTATVTLAAVDEGVLGNLDEGTELTSVSPIEGVSDKAYVGEGGISGGTDIESIESLRARVVRTYRVVPRGGKPDDYVTWALEVPGITRAWCVRNFLGAGTVGVYIMRDGDADPFPTEEQCNVVAAYIEAQRPTCPEVYVMAPKNRPVPMTIHLTPDTAEMRGAVAAALDEVFRAEADLGVTLIRSHLTAAISGAPGEDDHKLLVPAENVECAVNELPTPGVITWV</sequence>
<feature type="domain" description="Baseplate J-like central" evidence="3">
    <location>
        <begin position="193"/>
        <end position="266"/>
    </location>
</feature>
<evidence type="ECO:0000259" key="4">
    <source>
        <dbReference type="Pfam" id="PF26079"/>
    </source>
</evidence>
<dbReference type="Pfam" id="PF04865">
    <property type="entry name" value="Baseplate_J"/>
    <property type="match status" value="1"/>
</dbReference>